<evidence type="ECO:0000256" key="2">
    <source>
        <dbReference type="ARBA" id="ARBA00022676"/>
    </source>
</evidence>
<reference evidence="7 8" key="1">
    <citation type="journal article" date="2016" name="Sci. Rep.">
        <title>Insights into Adaptations to a Near-Obligate Nematode Endoparasitic Lifestyle from the Finished Genome of Drechmeria coniospora.</title>
        <authorList>
            <person name="Zhang L."/>
            <person name="Zhou Z."/>
            <person name="Guo Q."/>
            <person name="Fokkens L."/>
            <person name="Miskei M."/>
            <person name="Pocsi I."/>
            <person name="Zhang W."/>
            <person name="Chen M."/>
            <person name="Wang L."/>
            <person name="Sun Y."/>
            <person name="Donzelli B.G."/>
            <person name="Gibson D.M."/>
            <person name="Nelson D.R."/>
            <person name="Luo J.G."/>
            <person name="Rep M."/>
            <person name="Liu H."/>
            <person name="Yang S."/>
            <person name="Wang J."/>
            <person name="Krasnoff S.B."/>
            <person name="Xu Y."/>
            <person name="Molnar I."/>
            <person name="Lin M."/>
        </authorList>
    </citation>
    <scope>NUCLEOTIDE SEQUENCE [LARGE SCALE GENOMIC DNA]</scope>
    <source>
        <strain evidence="7 8">ARSEF 6962</strain>
    </source>
</reference>
<dbReference type="FunFam" id="3.90.550.10:FF:000051">
    <property type="entry name" value="Alpha-1,2-mannosyltransferase (Ktr4)"/>
    <property type="match status" value="1"/>
</dbReference>
<name>A0A151GKL3_DRECN</name>
<evidence type="ECO:0000256" key="1">
    <source>
        <dbReference type="ARBA" id="ARBA00007677"/>
    </source>
</evidence>
<dbReference type="InterPro" id="IPR029044">
    <property type="entry name" value="Nucleotide-diphossugar_trans"/>
</dbReference>
<keyword evidence="6" id="KW-0812">Transmembrane</keyword>
<accession>A0A151GKL3</accession>
<comment type="similarity">
    <text evidence="1">Belongs to the glycosyltransferase 15 family.</text>
</comment>
<dbReference type="PANTHER" id="PTHR31121">
    <property type="entry name" value="ALPHA-1,2 MANNOSYLTRANSFERASE KTR1"/>
    <property type="match status" value="1"/>
</dbReference>
<dbReference type="GO" id="GO:0006493">
    <property type="term" value="P:protein O-linked glycosylation"/>
    <property type="evidence" value="ECO:0007669"/>
    <property type="project" value="TreeGrafter"/>
</dbReference>
<dbReference type="GO" id="GO:0000032">
    <property type="term" value="P:cell wall mannoprotein biosynthetic process"/>
    <property type="evidence" value="ECO:0007669"/>
    <property type="project" value="TreeGrafter"/>
</dbReference>
<feature type="compositionally biased region" description="Low complexity" evidence="5">
    <location>
        <begin position="52"/>
        <end position="63"/>
    </location>
</feature>
<dbReference type="GO" id="GO:0016020">
    <property type="term" value="C:membrane"/>
    <property type="evidence" value="ECO:0007669"/>
    <property type="project" value="InterPro"/>
</dbReference>
<evidence type="ECO:0000313" key="8">
    <source>
        <dbReference type="Proteomes" id="UP000076580"/>
    </source>
</evidence>
<keyword evidence="3 7" id="KW-0808">Transferase</keyword>
<proteinExistence type="inferred from homology"/>
<dbReference type="PANTHER" id="PTHR31121:SF6">
    <property type="entry name" value="ALPHA-1,2 MANNOSYLTRANSFERASE KTR1"/>
    <property type="match status" value="1"/>
</dbReference>
<keyword evidence="6" id="KW-0472">Membrane</keyword>
<feature type="region of interest" description="Disordered" evidence="5">
    <location>
        <begin position="47"/>
        <end position="69"/>
    </location>
</feature>
<dbReference type="Pfam" id="PF01793">
    <property type="entry name" value="Glyco_transf_15"/>
    <property type="match status" value="1"/>
</dbReference>
<dbReference type="InterPro" id="IPR002685">
    <property type="entry name" value="Glyco_trans_15"/>
</dbReference>
<gene>
    <name evidence="7" type="ORF">DCS_04652</name>
</gene>
<dbReference type="RefSeq" id="XP_040656992.1">
    <property type="nucleotide sequence ID" value="XM_040801959.1"/>
</dbReference>
<dbReference type="AlphaFoldDB" id="A0A151GKL3"/>
<dbReference type="InParanoid" id="A0A151GKL3"/>
<comment type="caution">
    <text evidence="7">The sequence shown here is derived from an EMBL/GenBank/DDBJ whole genome shotgun (WGS) entry which is preliminary data.</text>
</comment>
<dbReference type="EMBL" id="LAYC01000002">
    <property type="protein sequence ID" value="KYK57640.1"/>
    <property type="molecule type" value="Genomic_DNA"/>
</dbReference>
<dbReference type="PIRSF" id="PIRSF018153">
    <property type="entry name" value="Glyco_trans_15"/>
    <property type="match status" value="1"/>
</dbReference>
<dbReference type="FunCoup" id="A0A151GKL3">
    <property type="interactions" value="28"/>
</dbReference>
<evidence type="ECO:0000256" key="5">
    <source>
        <dbReference type="SAM" id="MobiDB-lite"/>
    </source>
</evidence>
<keyword evidence="6" id="KW-1133">Transmembrane helix</keyword>
<keyword evidence="2 7" id="KW-0328">Glycosyltransferase</keyword>
<evidence type="ECO:0000256" key="6">
    <source>
        <dbReference type="SAM" id="Phobius"/>
    </source>
</evidence>
<sequence length="398" mass="46673">MIASKDLRYWRFIVILICALGFFYVGTRSKFAQSTFFNQGQSEWHSVHGNRPGSSGTTPSGLGKPPPLIGKAPGPRANATFVTLARNSDVWELARSIRMVEDRFNRRYNYDWVFLNDKPFDNTFKKVTSALVSGKTSYGLIPVEHWSFPSWIDQDKAAKTREDFARREIIYGGSAPYRHMCRFQSGFFYRQELLNQYKYYWRVEPSIDIYCDISEDPFRLMEENNKQYGFVISLYEYRETIETLWKTVKKFISNHPEHIAKDNLMDFVSDDGGENYNLCHFWSNFEIASLDFLRSQAYTDYFETLDKEGGFFYERWGDAPVHSIAAALLLNKTDLHFFENIGYRHNPFVHCPMSEQHRVDHGCTCNPAENFDWKGYSCTSRYFDRQNMVKPDGYELQM</sequence>
<dbReference type="Gene3D" id="3.90.550.10">
    <property type="entry name" value="Spore Coat Polysaccharide Biosynthesis Protein SpsA, Chain A"/>
    <property type="match status" value="1"/>
</dbReference>
<evidence type="ECO:0000313" key="7">
    <source>
        <dbReference type="EMBL" id="KYK57640.1"/>
    </source>
</evidence>
<dbReference type="GO" id="GO:0000026">
    <property type="term" value="F:alpha-1,2-mannosyltransferase activity"/>
    <property type="evidence" value="ECO:0007669"/>
    <property type="project" value="TreeGrafter"/>
</dbReference>
<organism evidence="7 8">
    <name type="scientific">Drechmeria coniospora</name>
    <name type="common">Nematophagous fungus</name>
    <name type="synonym">Meria coniospora</name>
    <dbReference type="NCBI Taxonomy" id="98403"/>
    <lineage>
        <taxon>Eukaryota</taxon>
        <taxon>Fungi</taxon>
        <taxon>Dikarya</taxon>
        <taxon>Ascomycota</taxon>
        <taxon>Pezizomycotina</taxon>
        <taxon>Sordariomycetes</taxon>
        <taxon>Hypocreomycetidae</taxon>
        <taxon>Hypocreales</taxon>
        <taxon>Ophiocordycipitaceae</taxon>
        <taxon>Drechmeria</taxon>
    </lineage>
</organism>
<evidence type="ECO:0000256" key="4">
    <source>
        <dbReference type="PIRSR" id="PIRSR018153-1"/>
    </source>
</evidence>
<evidence type="ECO:0000256" key="3">
    <source>
        <dbReference type="ARBA" id="ARBA00022679"/>
    </source>
</evidence>
<feature type="transmembrane region" description="Helical" evidence="6">
    <location>
        <begin position="9"/>
        <end position="26"/>
    </location>
</feature>
<dbReference type="OrthoDB" id="439943at2759"/>
<dbReference type="Proteomes" id="UP000076580">
    <property type="component" value="Chromosome 02"/>
</dbReference>
<dbReference type="GO" id="GO:0006487">
    <property type="term" value="P:protein N-linked glycosylation"/>
    <property type="evidence" value="ECO:0007669"/>
    <property type="project" value="TreeGrafter"/>
</dbReference>
<dbReference type="GeneID" id="63717295"/>
<protein>
    <submittedName>
        <fullName evidence="7">Putative mannosyltransferase involved in N-linked and O-linked glycosylation</fullName>
    </submittedName>
</protein>
<dbReference type="SUPFAM" id="SSF53448">
    <property type="entry name" value="Nucleotide-diphospho-sugar transferases"/>
    <property type="match status" value="1"/>
</dbReference>
<dbReference type="GO" id="GO:0005794">
    <property type="term" value="C:Golgi apparatus"/>
    <property type="evidence" value="ECO:0007669"/>
    <property type="project" value="TreeGrafter"/>
</dbReference>
<keyword evidence="8" id="KW-1185">Reference proteome</keyword>
<feature type="active site" description="Nucleophile" evidence="4">
    <location>
        <position position="286"/>
    </location>
</feature>